<keyword evidence="1" id="KW-0812">Transmembrane</keyword>
<gene>
    <name evidence="2" type="ORF">CYFA0S_10e02036g</name>
</gene>
<feature type="transmembrane region" description="Helical" evidence="1">
    <location>
        <begin position="27"/>
        <end position="52"/>
    </location>
</feature>
<evidence type="ECO:0000256" key="1">
    <source>
        <dbReference type="SAM" id="Phobius"/>
    </source>
</evidence>
<dbReference type="OrthoDB" id="202195at2759"/>
<name>A0A061AYM5_CYBFA</name>
<keyword evidence="1" id="KW-1133">Transmembrane helix</keyword>
<reference evidence="2" key="1">
    <citation type="journal article" date="2014" name="Genome Announc.">
        <title>Genome sequence of the yeast Cyberlindnera fabianii (Hansenula fabianii).</title>
        <authorList>
            <person name="Freel K.C."/>
            <person name="Sarilar V."/>
            <person name="Neuveglise C."/>
            <person name="Devillers H."/>
            <person name="Friedrich A."/>
            <person name="Schacherer J."/>
        </authorList>
    </citation>
    <scope>NUCLEOTIDE SEQUENCE</scope>
    <source>
        <strain evidence="2">YJS4271</strain>
    </source>
</reference>
<accession>A0A061AYM5</accession>
<dbReference type="InterPro" id="IPR010530">
    <property type="entry name" value="B12D"/>
</dbReference>
<dbReference type="EMBL" id="LK052895">
    <property type="protein sequence ID" value="CDR42769.1"/>
    <property type="molecule type" value="Genomic_DNA"/>
</dbReference>
<keyword evidence="1" id="KW-0472">Membrane</keyword>
<protein>
    <submittedName>
        <fullName evidence="2">CYFA0S10e02036g1_1</fullName>
    </submittedName>
</protein>
<proteinExistence type="predicted"/>
<dbReference type="PhylomeDB" id="A0A061AYM5"/>
<dbReference type="Pfam" id="PF06522">
    <property type="entry name" value="B12D"/>
    <property type="match status" value="1"/>
</dbReference>
<organism evidence="2">
    <name type="scientific">Cyberlindnera fabianii</name>
    <name type="common">Yeast</name>
    <name type="synonym">Hansenula fabianii</name>
    <dbReference type="NCBI Taxonomy" id="36022"/>
    <lineage>
        <taxon>Eukaryota</taxon>
        <taxon>Fungi</taxon>
        <taxon>Dikarya</taxon>
        <taxon>Ascomycota</taxon>
        <taxon>Saccharomycotina</taxon>
        <taxon>Saccharomycetes</taxon>
        <taxon>Phaffomycetales</taxon>
        <taxon>Phaffomycetaceae</taxon>
        <taxon>Cyberlindnera</taxon>
    </lineage>
</organism>
<dbReference type="VEuPathDB" id="FungiDB:BON22_3171"/>
<sequence>MRASQTLFNAAVRSCCYDNVLNKKGGFAIPIELTPLFVAMGVAVSSAVFFSYRKFAYDGTLRLSRNPKQSALTEDFNKMQQEEKEQKQQE</sequence>
<evidence type="ECO:0000313" key="2">
    <source>
        <dbReference type="EMBL" id="CDR42769.1"/>
    </source>
</evidence>
<dbReference type="AlphaFoldDB" id="A0A061AYM5"/>